<dbReference type="Proteomes" id="UP000250275">
    <property type="component" value="Unassembled WGS sequence"/>
</dbReference>
<dbReference type="EMBL" id="KQ760993">
    <property type="protein sequence ID" value="OAD58513.1"/>
    <property type="molecule type" value="Genomic_DNA"/>
</dbReference>
<protein>
    <submittedName>
        <fullName evidence="1">Uncharacterized protein</fullName>
    </submittedName>
</protein>
<evidence type="ECO:0000313" key="1">
    <source>
        <dbReference type="EMBL" id="OAD58513.1"/>
    </source>
</evidence>
<accession>A0A310SHW3</accession>
<reference evidence="1 2" key="1">
    <citation type="submission" date="2015-07" db="EMBL/GenBank/DDBJ databases">
        <title>The genome of Eufriesea mexicana.</title>
        <authorList>
            <person name="Pan H."/>
            <person name="Kapheim K."/>
        </authorList>
    </citation>
    <scope>NUCLEOTIDE SEQUENCE [LARGE SCALE GENOMIC DNA]</scope>
    <source>
        <strain evidence="1">0111107269</strain>
        <tissue evidence="1">Whole body</tissue>
    </source>
</reference>
<proteinExistence type="predicted"/>
<organism evidence="1 2">
    <name type="scientific">Eufriesea mexicana</name>
    <dbReference type="NCBI Taxonomy" id="516756"/>
    <lineage>
        <taxon>Eukaryota</taxon>
        <taxon>Metazoa</taxon>
        <taxon>Ecdysozoa</taxon>
        <taxon>Arthropoda</taxon>
        <taxon>Hexapoda</taxon>
        <taxon>Insecta</taxon>
        <taxon>Pterygota</taxon>
        <taxon>Neoptera</taxon>
        <taxon>Endopterygota</taxon>
        <taxon>Hymenoptera</taxon>
        <taxon>Apocrita</taxon>
        <taxon>Aculeata</taxon>
        <taxon>Apoidea</taxon>
        <taxon>Anthophila</taxon>
        <taxon>Apidae</taxon>
        <taxon>Eufriesea</taxon>
    </lineage>
</organism>
<dbReference type="AlphaFoldDB" id="A0A310SHW3"/>
<sequence>MSLVENTDSVQIGIADLLTDLKVVVAVVDERLRILTQVKRAQPLNHNVASHRHVCRLRGLRGLYHAPAALFPCTRVSLRLPSDLVLLCPCPLLRALSRDYAPRHLRKNADRRLCENEVTYDIRY</sequence>
<name>A0A310SHW3_9HYME</name>
<evidence type="ECO:0000313" key="2">
    <source>
        <dbReference type="Proteomes" id="UP000250275"/>
    </source>
</evidence>
<gene>
    <name evidence="1" type="ORF">WN48_11014</name>
</gene>
<keyword evidence="2" id="KW-1185">Reference proteome</keyword>